<gene>
    <name evidence="6" type="ORF">C7U56_09970</name>
</gene>
<keyword evidence="7" id="KW-1185">Reference proteome</keyword>
<evidence type="ECO:0000313" key="6">
    <source>
        <dbReference type="EMBL" id="PST36878.1"/>
    </source>
</evidence>
<dbReference type="InterPro" id="IPR003593">
    <property type="entry name" value="AAA+_ATPase"/>
</dbReference>
<dbReference type="GO" id="GO:0005524">
    <property type="term" value="F:ATP binding"/>
    <property type="evidence" value="ECO:0007669"/>
    <property type="project" value="UniProtKB-KW"/>
</dbReference>
<dbReference type="EMBL" id="PYLO01000003">
    <property type="protein sequence ID" value="PST36878.1"/>
    <property type="molecule type" value="Genomic_DNA"/>
</dbReference>
<feature type="domain" description="ABC transporter" evidence="5">
    <location>
        <begin position="2"/>
        <end position="223"/>
    </location>
</feature>
<evidence type="ECO:0000256" key="1">
    <source>
        <dbReference type="ARBA" id="ARBA00005417"/>
    </source>
</evidence>
<dbReference type="InterPro" id="IPR003439">
    <property type="entry name" value="ABC_transporter-like_ATP-bd"/>
</dbReference>
<keyword evidence="4 6" id="KW-0067">ATP-binding</keyword>
<keyword evidence="3" id="KW-0547">Nucleotide-binding</keyword>
<dbReference type="GO" id="GO:0016887">
    <property type="term" value="F:ATP hydrolysis activity"/>
    <property type="evidence" value="ECO:0007669"/>
    <property type="project" value="InterPro"/>
</dbReference>
<comment type="caution">
    <text evidence="6">The sequence shown here is derived from an EMBL/GenBank/DDBJ whole genome shotgun (WGS) entry which is preliminary data.</text>
</comment>
<dbReference type="RefSeq" id="WP_107001094.1">
    <property type="nucleotide sequence ID" value="NZ_JAQCTY010000001.1"/>
</dbReference>
<organism evidence="6 7">
    <name type="scientific">Clostridium fessum</name>
    <dbReference type="NCBI Taxonomy" id="2126740"/>
    <lineage>
        <taxon>Bacteria</taxon>
        <taxon>Bacillati</taxon>
        <taxon>Bacillota</taxon>
        <taxon>Clostridia</taxon>
        <taxon>Eubacteriales</taxon>
        <taxon>Clostridiaceae</taxon>
        <taxon>Clostridium</taxon>
    </lineage>
</organism>
<dbReference type="Pfam" id="PF00005">
    <property type="entry name" value="ABC_tran"/>
    <property type="match status" value="1"/>
</dbReference>
<comment type="similarity">
    <text evidence="1">Belongs to the ABC transporter superfamily.</text>
</comment>
<dbReference type="InterPro" id="IPR027417">
    <property type="entry name" value="P-loop_NTPase"/>
</dbReference>
<dbReference type="AlphaFoldDB" id="A0A2T3FNL4"/>
<evidence type="ECO:0000256" key="2">
    <source>
        <dbReference type="ARBA" id="ARBA00022448"/>
    </source>
</evidence>
<sequence>MLEVTGIEKRYRGRTILKNVSFRANPGECIGIVGGNGCGKTTLLSILAGIRKPDRGSIRIDGQEALGRHRLLEEKIAYVPQENPLIPELTAFDNYRLWFRGKRREMERDLECGVGRVLGVDRFLKTQAGRLSGGEKKRLSIAAALSGRADILILDEPGAALDLEAKEQILTYIRSYVKAGGTVLLTSHEMGEIGACTTLYVLKDGVLVPTEAGLSARELIQRF</sequence>
<dbReference type="PROSITE" id="PS50893">
    <property type="entry name" value="ABC_TRANSPORTER_2"/>
    <property type="match status" value="1"/>
</dbReference>
<keyword evidence="2" id="KW-0813">Transport</keyword>
<dbReference type="PANTHER" id="PTHR42711:SF5">
    <property type="entry name" value="ABC TRANSPORTER ATP-BINDING PROTEIN NATA"/>
    <property type="match status" value="1"/>
</dbReference>
<dbReference type="InterPro" id="IPR050763">
    <property type="entry name" value="ABC_transporter_ATP-binding"/>
</dbReference>
<accession>A0A2T3FNL4</accession>
<evidence type="ECO:0000256" key="4">
    <source>
        <dbReference type="ARBA" id="ARBA00022840"/>
    </source>
</evidence>
<protein>
    <submittedName>
        <fullName evidence="6">ATP-binding protein</fullName>
    </submittedName>
</protein>
<dbReference type="SMART" id="SM00382">
    <property type="entry name" value="AAA"/>
    <property type="match status" value="1"/>
</dbReference>
<dbReference type="CDD" id="cd03230">
    <property type="entry name" value="ABC_DR_subfamily_A"/>
    <property type="match status" value="1"/>
</dbReference>
<dbReference type="InterPro" id="IPR017871">
    <property type="entry name" value="ABC_transporter-like_CS"/>
</dbReference>
<reference evidence="6 7" key="1">
    <citation type="submission" date="2018-03" db="EMBL/GenBank/DDBJ databases">
        <title>Lachnoclostridium SNUG30386 gen.nov., sp.nov., isolated from human faeces.</title>
        <authorList>
            <person name="Seo B."/>
            <person name="Jeon K."/>
            <person name="Ko G."/>
        </authorList>
    </citation>
    <scope>NUCLEOTIDE SEQUENCE [LARGE SCALE GENOMIC DNA]</scope>
    <source>
        <strain evidence="6 7">SNUG30386</strain>
    </source>
</reference>
<dbReference type="SUPFAM" id="SSF52540">
    <property type="entry name" value="P-loop containing nucleoside triphosphate hydrolases"/>
    <property type="match status" value="1"/>
</dbReference>
<dbReference type="Gene3D" id="3.40.50.300">
    <property type="entry name" value="P-loop containing nucleotide triphosphate hydrolases"/>
    <property type="match status" value="1"/>
</dbReference>
<evidence type="ECO:0000313" key="7">
    <source>
        <dbReference type="Proteomes" id="UP000241048"/>
    </source>
</evidence>
<proteinExistence type="inferred from homology"/>
<name>A0A2T3FNL4_9CLOT</name>
<dbReference type="Proteomes" id="UP000241048">
    <property type="component" value="Unassembled WGS sequence"/>
</dbReference>
<dbReference type="PANTHER" id="PTHR42711">
    <property type="entry name" value="ABC TRANSPORTER ATP-BINDING PROTEIN"/>
    <property type="match status" value="1"/>
</dbReference>
<evidence type="ECO:0000259" key="5">
    <source>
        <dbReference type="PROSITE" id="PS50893"/>
    </source>
</evidence>
<evidence type="ECO:0000256" key="3">
    <source>
        <dbReference type="ARBA" id="ARBA00022741"/>
    </source>
</evidence>
<dbReference type="PROSITE" id="PS00211">
    <property type="entry name" value="ABC_TRANSPORTER_1"/>
    <property type="match status" value="1"/>
</dbReference>